<dbReference type="InterPro" id="IPR036116">
    <property type="entry name" value="FN3_sf"/>
</dbReference>
<keyword evidence="5" id="KW-0597">Phosphoprotein</keyword>
<dbReference type="FunFam" id="2.60.40.10:FF:000050">
    <property type="entry name" value="Titin isoform B"/>
    <property type="match status" value="1"/>
</dbReference>
<organism evidence="12 13">
    <name type="scientific">Cyprinus carpio</name>
    <name type="common">Common carp</name>
    <dbReference type="NCBI Taxonomy" id="7962"/>
    <lineage>
        <taxon>Eukaryota</taxon>
        <taxon>Metazoa</taxon>
        <taxon>Chordata</taxon>
        <taxon>Craniata</taxon>
        <taxon>Vertebrata</taxon>
        <taxon>Euteleostomi</taxon>
        <taxon>Actinopterygii</taxon>
        <taxon>Neopterygii</taxon>
        <taxon>Teleostei</taxon>
        <taxon>Ostariophysi</taxon>
        <taxon>Cypriniformes</taxon>
        <taxon>Cyprinidae</taxon>
        <taxon>Cyprininae</taxon>
        <taxon>Cyprinus</taxon>
    </lineage>
</organism>
<dbReference type="FunFam" id="2.60.40.10:FF:000214">
    <property type="entry name" value="titin isoform X1"/>
    <property type="match status" value="4"/>
</dbReference>
<evidence type="ECO:0000313" key="13">
    <source>
        <dbReference type="Proteomes" id="UP000694701"/>
    </source>
</evidence>
<dbReference type="Pfam" id="PF07679">
    <property type="entry name" value="I-set"/>
    <property type="match status" value="15"/>
</dbReference>
<dbReference type="SMART" id="SM00408">
    <property type="entry name" value="IGc2"/>
    <property type="match status" value="15"/>
</dbReference>
<feature type="domain" description="Ig-like" evidence="10">
    <location>
        <begin position="19"/>
        <end position="107"/>
    </location>
</feature>
<evidence type="ECO:0000256" key="2">
    <source>
        <dbReference type="ARBA" id="ARBA00004496"/>
    </source>
</evidence>
<evidence type="ECO:0000256" key="3">
    <source>
        <dbReference type="ARBA" id="ARBA00006692"/>
    </source>
</evidence>
<keyword evidence="4" id="KW-0963">Cytoplasm</keyword>
<keyword evidence="6" id="KW-0677">Repeat</keyword>
<feature type="domain" description="Ig-like" evidence="10">
    <location>
        <begin position="1692"/>
        <end position="1776"/>
    </location>
</feature>
<dbReference type="SMART" id="SM00406">
    <property type="entry name" value="IGv"/>
    <property type="match status" value="6"/>
</dbReference>
<feature type="domain" description="Ig-like" evidence="10">
    <location>
        <begin position="1514"/>
        <end position="1605"/>
    </location>
</feature>
<dbReference type="InterPro" id="IPR036179">
    <property type="entry name" value="Ig-like_dom_sf"/>
</dbReference>
<dbReference type="GO" id="GO:0005737">
    <property type="term" value="C:cytoplasm"/>
    <property type="evidence" value="ECO:0007669"/>
    <property type="project" value="UniProtKB-SubCell"/>
</dbReference>
<feature type="domain" description="Ig-like" evidence="10">
    <location>
        <begin position="1076"/>
        <end position="1144"/>
    </location>
</feature>
<dbReference type="InterPro" id="IPR003961">
    <property type="entry name" value="FN3_dom"/>
</dbReference>
<evidence type="ECO:0000313" key="12">
    <source>
        <dbReference type="Ensembl" id="ENSCCRP00020093788.1"/>
    </source>
</evidence>
<feature type="domain" description="Fibronectin type-III" evidence="11">
    <location>
        <begin position="493"/>
        <end position="588"/>
    </location>
</feature>
<dbReference type="InterPro" id="IPR013151">
    <property type="entry name" value="Immunoglobulin_dom"/>
</dbReference>
<dbReference type="PRINTS" id="PR00014">
    <property type="entry name" value="FNTYPEIII"/>
</dbReference>
<sequence length="1802" mass="201493">MSLRLVKARMDQNLFGGAPRFLTRPKAFSLCVGRDASLSCTIVGNPVPVVTWEKDKMLLSAGGRFKKVEDGDVYRLTIYDLTLEDSGQYMCRAKNNVGEAYAAVTLKVGLPETVIDRAPVFTVKPVSTRVGLGGEVTFYCRVAAHPAPNFDWEKDGRYLGETNRIKIISEKDSSSMRIQSVRSLDSGTYTCRAQNSIGRDISLYRTMESSSTKVSALTSMLPKGVFTRTCMVTEGKHAKLSCFVTGHPKPQIIWRKDGANISEGRRHVMYEDQAENFILKVLYCKQCDNGLYTCNASNLAGQTYSAVLVIVKEPKIPFKKKLQDVEVKEKETATLQCEVPMPNTKASWFMEETHLEESAKYRMDVEGTLRRLTIHHVTTNDDAVYICEMKEGSRTVAELTVLGNITKKLPRRTVVPVSDTVIFCVELEKPVDDAYWTRNGERLKEDSRIIIARINRQYTLTIRECTAEDSGEVAFIAHDCKTSTPPRKHPPDPPLEPVVRNKTDSSITLCWSPPDSERPVPITGYIVERRKVGAQTWVKVTSTSVSSTEYTISEISEEASYQFRISAVNDFGQSAYLEVPGTFYLEPTASVKTGLVNCSAHVGEEATFTVELSAVCSGSWTINDRMIRSGSEYLITRSKTTHTLVIREVSMELNGAQVKFVGGGSQSVASNPLFSPDRRTIATSQKATLSCEVSDAKTEVKWFKDGKQLISSKTVHLESKGKSRQLVLENVEKKDAGEYTSAFSNKDTYQKEVKVAASQKATLSCEVSDPKTEVKWFKDCKQLISSKTVHMESKGKSRQLVLENVQKKDAGEYTCEIGNEKLVFKICVEDSYQKEVKVAASQKATLDCEVTDLKTEVKWFKDGKQLSSSKTVHMESKGKSRQLLLENVEKKDAGEYTCEVGNEKLAFKILVTAAFTNKDSYQKEVQVAASQKATLSCEVSDLKTEVKWFKDGKQLISSKTVHMESKGKSRQLVLENVEKKDAGEYTCETSVTKETMMVESNKKVVLKTEVMSENCSVKWFRDGIELKDGSKYEMKQEGRSRVLIVKSSESKDSGTYFCQTADDKVEFKVQVKVLESTMTLSCSLNKATSSVLWKHNGKEIKSGGRFSIRTDGTNCILTVSAVAQEDEGEYSCECKDDKTSTKVATKAPRLVRFTTKLNNVVANEGKDAIFKCSVTPADVSVRWLRNDIPITASPKFKIAHGGSSHSLTITAVTQEDAGEISIDAEGKVTQTTCFSIQIYLYFAELPVTFKKKLADMTVTEQDTVRLEVELSKPSKDVKWMKNGVVLQQGENMEIHVDGAKQALVLKSVAYADRGYYSCETLDDKTQAKLTVESMDSSIMLLYLQEKETITMEVELSKVDVEEKVKNVDETVSLIPHQDDEELKPGKKFGIYSQANKRTLIIHKCVYEDQGQYICRTTDDNTSAKLTVHGKDERLLIKPLQDVEVTEKESATFDCEVSHDEVEAQWFVVMSVISACILHLVLRLMTYSLGCVAFLRLSNKSVDPLSSLIIITELPVRFVKKLRDKIAMYKHRAYLECRVSRANAKVTWYKNKSEIKPSKKHEITSEDIYRKLTIIDVDSDDEDTYVCDAIDDKTSCQLLVEERPIEVLEPLKDVSAKAGENCTFECILSRESSERCTWSLKGQPVTDGGRFQISSKGRKYTLTIKAVSASDSGEVVFTLKDLSSKATLNVEAPTISKELQGVSAKIGEDATFSCELSQSGLEVKWSKDGKSIRKSQKYEISQEQMLVKLTIRNVTEKDSGEYSCEITGGPTSKAKLEIKGKDLKIYGFRFCHPFLKYTKKEIL</sequence>
<dbReference type="InterPro" id="IPR003598">
    <property type="entry name" value="Ig_sub2"/>
</dbReference>
<dbReference type="GO" id="GO:0005634">
    <property type="term" value="C:nucleus"/>
    <property type="evidence" value="ECO:0007669"/>
    <property type="project" value="UniProtKB-SubCell"/>
</dbReference>
<evidence type="ECO:0000256" key="5">
    <source>
        <dbReference type="ARBA" id="ARBA00022553"/>
    </source>
</evidence>
<evidence type="ECO:0000256" key="6">
    <source>
        <dbReference type="ARBA" id="ARBA00022737"/>
    </source>
</evidence>
<protein>
    <submittedName>
        <fullName evidence="12">Obscurin, cytoskeletal calmodulin and titin-interacting RhoGEF b</fullName>
    </submittedName>
</protein>
<dbReference type="InterPro" id="IPR003599">
    <property type="entry name" value="Ig_sub"/>
</dbReference>
<dbReference type="SMART" id="SM00060">
    <property type="entry name" value="FN3"/>
    <property type="match status" value="1"/>
</dbReference>
<dbReference type="PROSITE" id="PS50853">
    <property type="entry name" value="FN3"/>
    <property type="match status" value="1"/>
</dbReference>
<comment type="similarity">
    <text evidence="3">Belongs to the protein kinase superfamily. CAMK Ser/Thr protein kinase family.</text>
</comment>
<dbReference type="CDD" id="cd00096">
    <property type="entry name" value="Ig"/>
    <property type="match status" value="2"/>
</dbReference>
<dbReference type="InterPro" id="IPR013098">
    <property type="entry name" value="Ig_I-set"/>
</dbReference>
<dbReference type="SUPFAM" id="SSF49265">
    <property type="entry name" value="Fibronectin type III"/>
    <property type="match status" value="1"/>
</dbReference>
<evidence type="ECO:0000256" key="7">
    <source>
        <dbReference type="ARBA" id="ARBA00023157"/>
    </source>
</evidence>
<feature type="domain" description="Ig-like" evidence="10">
    <location>
        <begin position="222"/>
        <end position="305"/>
    </location>
</feature>
<evidence type="ECO:0000256" key="9">
    <source>
        <dbReference type="ARBA" id="ARBA00023319"/>
    </source>
</evidence>
<evidence type="ECO:0000256" key="4">
    <source>
        <dbReference type="ARBA" id="ARBA00022490"/>
    </source>
</evidence>
<feature type="domain" description="Ig-like" evidence="10">
    <location>
        <begin position="1016"/>
        <end position="1070"/>
    </location>
</feature>
<reference evidence="12" key="1">
    <citation type="submission" date="2025-08" db="UniProtKB">
        <authorList>
            <consortium name="Ensembl"/>
        </authorList>
    </citation>
    <scope>IDENTIFICATION</scope>
</reference>
<evidence type="ECO:0000256" key="8">
    <source>
        <dbReference type="ARBA" id="ARBA00023242"/>
    </source>
</evidence>
<dbReference type="InterPro" id="IPR013106">
    <property type="entry name" value="Ig_V-set"/>
</dbReference>
<evidence type="ECO:0000256" key="1">
    <source>
        <dbReference type="ARBA" id="ARBA00004123"/>
    </source>
</evidence>
<dbReference type="FunFam" id="2.60.40.10:FF:000032">
    <property type="entry name" value="palladin isoform X1"/>
    <property type="match status" value="2"/>
</dbReference>
<dbReference type="PROSITE" id="PS50835">
    <property type="entry name" value="IG_LIKE"/>
    <property type="match status" value="14"/>
</dbReference>
<dbReference type="Pfam" id="PF00041">
    <property type="entry name" value="fn3"/>
    <property type="match status" value="1"/>
</dbReference>
<keyword evidence="7" id="KW-1015">Disulfide bond</keyword>
<evidence type="ECO:0000259" key="11">
    <source>
        <dbReference type="PROSITE" id="PS50853"/>
    </source>
</evidence>
<dbReference type="Proteomes" id="UP000694701">
    <property type="component" value="Unplaced"/>
</dbReference>
<dbReference type="PANTHER" id="PTHR35971:SF4">
    <property type="entry name" value="OBSCURIN"/>
    <property type="match status" value="1"/>
</dbReference>
<dbReference type="FunFam" id="2.60.40.10:FF:000211">
    <property type="entry name" value="Obscurin-like protein 1"/>
    <property type="match status" value="1"/>
</dbReference>
<proteinExistence type="inferred from homology"/>
<comment type="subcellular location">
    <subcellularLocation>
        <location evidence="2">Cytoplasm</location>
    </subcellularLocation>
    <subcellularLocation>
        <location evidence="1">Nucleus</location>
    </subcellularLocation>
</comment>
<dbReference type="InterPro" id="IPR052385">
    <property type="entry name" value="Obscurin/Obscurin-like_Reg"/>
</dbReference>
<dbReference type="FunFam" id="2.60.40.10:FF:001066">
    <property type="entry name" value="Obscurin-like protein 1 isoform 3"/>
    <property type="match status" value="1"/>
</dbReference>
<dbReference type="FunFam" id="2.60.40.10:FF:000084">
    <property type="entry name" value="Myosin binding protein C, slow type"/>
    <property type="match status" value="1"/>
</dbReference>
<name>A0A8C2JD54_CYPCA</name>
<dbReference type="PANTHER" id="PTHR35971">
    <property type="entry name" value="SI:DKEY-31G6.6"/>
    <property type="match status" value="1"/>
</dbReference>
<keyword evidence="9" id="KW-0393">Immunoglobulin domain</keyword>
<accession>A0A8C2JD54</accession>
<dbReference type="SUPFAM" id="SSF48726">
    <property type="entry name" value="Immunoglobulin"/>
    <property type="match status" value="18"/>
</dbReference>
<dbReference type="Gene3D" id="2.60.40.10">
    <property type="entry name" value="Immunoglobulins"/>
    <property type="match status" value="20"/>
</dbReference>
<dbReference type="SMART" id="SM00409">
    <property type="entry name" value="IG"/>
    <property type="match status" value="16"/>
</dbReference>
<dbReference type="InterPro" id="IPR007110">
    <property type="entry name" value="Ig-like_dom"/>
</dbReference>
<dbReference type="FunFam" id="2.60.40.10:FF:001084">
    <property type="entry name" value="obscurin-like isoform X3"/>
    <property type="match status" value="1"/>
</dbReference>
<feature type="domain" description="Ig-like" evidence="10">
    <location>
        <begin position="930"/>
        <end position="1005"/>
    </location>
</feature>
<feature type="domain" description="Ig-like" evidence="10">
    <location>
        <begin position="1246"/>
        <end position="1330"/>
    </location>
</feature>
<dbReference type="Ensembl" id="ENSCCRT00020102489.1">
    <property type="protein sequence ID" value="ENSCCRP00020093788.1"/>
    <property type="gene ID" value="ENSCCRG00020042912.1"/>
</dbReference>
<feature type="domain" description="Ig-like" evidence="10">
    <location>
        <begin position="672"/>
        <end position="737"/>
    </location>
</feature>
<dbReference type="FunFam" id="2.60.40.10:FF:000502">
    <property type="entry name" value="obscurin-like protein 1 isoform X2"/>
    <property type="match status" value="1"/>
</dbReference>
<dbReference type="InterPro" id="IPR013783">
    <property type="entry name" value="Ig-like_fold"/>
</dbReference>
<feature type="domain" description="Ig-like" evidence="10">
    <location>
        <begin position="314"/>
        <end position="397"/>
    </location>
</feature>
<dbReference type="Pfam" id="PF00047">
    <property type="entry name" value="ig"/>
    <property type="match status" value="1"/>
</dbReference>
<feature type="domain" description="Ig-like" evidence="10">
    <location>
        <begin position="119"/>
        <end position="202"/>
    </location>
</feature>
<feature type="domain" description="Ig-like" evidence="10">
    <location>
        <begin position="820"/>
        <end position="916"/>
    </location>
</feature>
<feature type="domain" description="Ig-like" evidence="10">
    <location>
        <begin position="738"/>
        <end position="819"/>
    </location>
</feature>
<dbReference type="CDD" id="cd00063">
    <property type="entry name" value="FN3"/>
    <property type="match status" value="1"/>
</dbReference>
<evidence type="ECO:0000259" key="10">
    <source>
        <dbReference type="PROSITE" id="PS50835"/>
    </source>
</evidence>
<feature type="domain" description="Ig-like" evidence="10">
    <location>
        <begin position="1148"/>
        <end position="1235"/>
    </location>
</feature>
<keyword evidence="8" id="KW-0539">Nucleus</keyword>